<sequence>MLKKIIKDLVFTVNRNPVSSFIYEREISKRSKLPITDIYSLSKHIQVFSPFTKEINPANDWYGHAKNFKKYLNLSQNYQFKFIIEHGTYLNDKVAEVELEPNLPTFLTYSNFRVNVLKKYRDHAFSVGPFIHYASTLYSKEKINQEKKRLGKNILVFPAHSFSYIIHEYDKSWFINNIKNLTGDFKTVRICLFWADIQLGLHKYYERLGYECVTAGHILDPNFLPRLKTLIEISDLTISNDAGTHVSYCTYLNKPHIIFHKVPKVKGNKKWTKTSFDIWTAEPYKEILKEFSKISHRVTSIQRRVVDKYYGSKNNIKTPSELRKIVSFTEKIYQETKR</sequence>
<name>A0A1F5JP43_9BACT</name>
<dbReference type="Proteomes" id="UP000176902">
    <property type="component" value="Unassembled WGS sequence"/>
</dbReference>
<evidence type="ECO:0000313" key="2">
    <source>
        <dbReference type="Proteomes" id="UP000176902"/>
    </source>
</evidence>
<dbReference type="AlphaFoldDB" id="A0A1F5JP43"/>
<proteinExistence type="predicted"/>
<protein>
    <submittedName>
        <fullName evidence="1">Uncharacterized protein</fullName>
    </submittedName>
</protein>
<reference evidence="1 2" key="1">
    <citation type="journal article" date="2016" name="Nat. Commun.">
        <title>Thousands of microbial genomes shed light on interconnected biogeochemical processes in an aquifer system.</title>
        <authorList>
            <person name="Anantharaman K."/>
            <person name="Brown C.T."/>
            <person name="Hug L.A."/>
            <person name="Sharon I."/>
            <person name="Castelle C.J."/>
            <person name="Probst A.J."/>
            <person name="Thomas B.C."/>
            <person name="Singh A."/>
            <person name="Wilkins M.J."/>
            <person name="Karaoz U."/>
            <person name="Brodie E.L."/>
            <person name="Williams K.H."/>
            <person name="Hubbard S.S."/>
            <person name="Banfield J.F."/>
        </authorList>
    </citation>
    <scope>NUCLEOTIDE SEQUENCE [LARGE SCALE GENOMIC DNA]</scope>
</reference>
<dbReference type="EMBL" id="MFCV01000047">
    <property type="protein sequence ID" value="OGE30433.1"/>
    <property type="molecule type" value="Genomic_DNA"/>
</dbReference>
<organism evidence="1 2">
    <name type="scientific">Candidatus Daviesbacteria bacterium RIFCSPHIGHO2_02_FULL_36_13</name>
    <dbReference type="NCBI Taxonomy" id="1797768"/>
    <lineage>
        <taxon>Bacteria</taxon>
        <taxon>Candidatus Daviesiibacteriota</taxon>
    </lineage>
</organism>
<evidence type="ECO:0000313" key="1">
    <source>
        <dbReference type="EMBL" id="OGE30433.1"/>
    </source>
</evidence>
<accession>A0A1F5JP43</accession>
<gene>
    <name evidence="1" type="ORF">A3C59_00405</name>
</gene>
<comment type="caution">
    <text evidence="1">The sequence shown here is derived from an EMBL/GenBank/DDBJ whole genome shotgun (WGS) entry which is preliminary data.</text>
</comment>
<dbReference type="STRING" id="1797768.A3C59_00405"/>